<reference evidence="2" key="1">
    <citation type="submission" date="2023-04" db="EMBL/GenBank/DDBJ databases">
        <title>Phytophthora fragariaefolia NBRC 109709.</title>
        <authorList>
            <person name="Ichikawa N."/>
            <person name="Sato H."/>
            <person name="Tonouchi N."/>
        </authorList>
    </citation>
    <scope>NUCLEOTIDE SEQUENCE</scope>
    <source>
        <strain evidence="2">NBRC 109709</strain>
    </source>
</reference>
<comment type="caution">
    <text evidence="2">The sequence shown here is derived from an EMBL/GenBank/DDBJ whole genome shotgun (WGS) entry which is preliminary data.</text>
</comment>
<feature type="region of interest" description="Disordered" evidence="1">
    <location>
        <begin position="48"/>
        <end position="102"/>
    </location>
</feature>
<dbReference type="AlphaFoldDB" id="A0A9W7D6G9"/>
<evidence type="ECO:0000313" key="3">
    <source>
        <dbReference type="Proteomes" id="UP001165121"/>
    </source>
</evidence>
<protein>
    <submittedName>
        <fullName evidence="2">Unnamed protein product</fullName>
    </submittedName>
</protein>
<dbReference type="OrthoDB" id="129304at2759"/>
<dbReference type="Proteomes" id="UP001165121">
    <property type="component" value="Unassembled WGS sequence"/>
</dbReference>
<accession>A0A9W7D6G9</accession>
<evidence type="ECO:0000313" key="2">
    <source>
        <dbReference type="EMBL" id="GMF62831.1"/>
    </source>
</evidence>
<organism evidence="2 3">
    <name type="scientific">Phytophthora fragariaefolia</name>
    <dbReference type="NCBI Taxonomy" id="1490495"/>
    <lineage>
        <taxon>Eukaryota</taxon>
        <taxon>Sar</taxon>
        <taxon>Stramenopiles</taxon>
        <taxon>Oomycota</taxon>
        <taxon>Peronosporomycetes</taxon>
        <taxon>Peronosporales</taxon>
        <taxon>Peronosporaceae</taxon>
        <taxon>Phytophthora</taxon>
    </lineage>
</organism>
<dbReference type="EMBL" id="BSXT01006692">
    <property type="protein sequence ID" value="GMF62831.1"/>
    <property type="molecule type" value="Genomic_DNA"/>
</dbReference>
<proteinExistence type="predicted"/>
<sequence length="139" mass="16259">MLVAGSKDRPDYRDRMKNRCKLIIEELSPVMLKTEIKRLVSLQHREAKKGRHCFASADPRSRQMQQRYHMMDQEERAERKPNGMSDGGRAAPKPDAKRVEPKLNSTYIRSIRQLHDIFDHHLVMTWSMTHTSGLDLGYL</sequence>
<name>A0A9W7D6G9_9STRA</name>
<feature type="compositionally biased region" description="Basic and acidic residues" evidence="1">
    <location>
        <begin position="92"/>
        <end position="101"/>
    </location>
</feature>
<feature type="compositionally biased region" description="Basic and acidic residues" evidence="1">
    <location>
        <begin position="69"/>
        <end position="81"/>
    </location>
</feature>
<keyword evidence="3" id="KW-1185">Reference proteome</keyword>
<evidence type="ECO:0000256" key="1">
    <source>
        <dbReference type="SAM" id="MobiDB-lite"/>
    </source>
</evidence>
<gene>
    <name evidence="2" type="ORF">Pfra01_002740000</name>
</gene>